<evidence type="ECO:0000313" key="2">
    <source>
        <dbReference type="EMBL" id="KTG08227.1"/>
    </source>
</evidence>
<accession>A0A0W1R4I6</accession>
<comment type="caution">
    <text evidence="2">The sequence shown here is derived from an EMBL/GenBank/DDBJ whole genome shotgun (WGS) entry which is preliminary data.</text>
</comment>
<keyword evidence="3" id="KW-1185">Reference proteome</keyword>
<reference evidence="2 3" key="1">
    <citation type="submission" date="2015-12" db="EMBL/GenBank/DDBJ databases">
        <title>Haloferax profundi sp. nov. isolated from the Discovery deep brine-seawater interface in the Red Sea.</title>
        <authorList>
            <person name="Zhang G."/>
            <person name="Stingl U."/>
            <person name="Rashid M."/>
        </authorList>
    </citation>
    <scope>NUCLEOTIDE SEQUENCE [LARGE SCALE GENOMIC DNA]</scope>
    <source>
        <strain evidence="2 3">SB29</strain>
    </source>
</reference>
<feature type="transmembrane region" description="Helical" evidence="1">
    <location>
        <begin position="47"/>
        <end position="71"/>
    </location>
</feature>
<proteinExistence type="predicted"/>
<feature type="transmembrane region" description="Helical" evidence="1">
    <location>
        <begin position="21"/>
        <end position="41"/>
    </location>
</feature>
<name>A0A0W1R4I6_9EURY</name>
<evidence type="ECO:0000313" key="3">
    <source>
        <dbReference type="Proteomes" id="UP000053157"/>
    </source>
</evidence>
<sequence>MGVSSKRLVGWLRGPATGNSAMGVYGLVTAMVAVFLTYSMIATLSVVVPLLSTTTILLTTILLWVVTWAILDVLASKFVHKPSQQPDS</sequence>
<organism evidence="2 3">
    <name type="scientific">Haloferax profundi</name>
    <dbReference type="NCBI Taxonomy" id="1544718"/>
    <lineage>
        <taxon>Archaea</taxon>
        <taxon>Methanobacteriati</taxon>
        <taxon>Methanobacteriota</taxon>
        <taxon>Stenosarchaea group</taxon>
        <taxon>Halobacteria</taxon>
        <taxon>Halobacteriales</taxon>
        <taxon>Haloferacaceae</taxon>
        <taxon>Haloferax</taxon>
    </lineage>
</organism>
<dbReference type="EMBL" id="LOPV01000702">
    <property type="protein sequence ID" value="KTG08227.1"/>
    <property type="molecule type" value="Genomic_DNA"/>
</dbReference>
<protein>
    <submittedName>
        <fullName evidence="2">Uncharacterized protein</fullName>
    </submittedName>
</protein>
<dbReference type="RefSeq" id="WP_058573725.1">
    <property type="nucleotide sequence ID" value="NZ_LOPV01000702.1"/>
</dbReference>
<keyword evidence="1" id="KW-0472">Membrane</keyword>
<dbReference type="AlphaFoldDB" id="A0A0W1R4I6"/>
<dbReference type="OrthoDB" id="293404at2157"/>
<gene>
    <name evidence="2" type="ORF">AUR66_04240</name>
</gene>
<evidence type="ECO:0000256" key="1">
    <source>
        <dbReference type="SAM" id="Phobius"/>
    </source>
</evidence>
<dbReference type="Proteomes" id="UP000053157">
    <property type="component" value="Unassembled WGS sequence"/>
</dbReference>
<keyword evidence="1" id="KW-1133">Transmembrane helix</keyword>
<keyword evidence="1" id="KW-0812">Transmembrane</keyword>